<dbReference type="GO" id="GO:0051301">
    <property type="term" value="P:cell division"/>
    <property type="evidence" value="ECO:0007669"/>
    <property type="project" value="InterPro"/>
</dbReference>
<keyword evidence="6" id="KW-0573">Peptidoglycan synthesis</keyword>
<feature type="transmembrane region" description="Helical" evidence="16">
    <location>
        <begin position="183"/>
        <end position="203"/>
    </location>
</feature>
<keyword evidence="5" id="KW-0133">Cell shape</keyword>
<keyword evidence="2" id="KW-0328">Glycosyltransferase</keyword>
<evidence type="ECO:0000256" key="14">
    <source>
        <dbReference type="ARBA" id="ARBA00044770"/>
    </source>
</evidence>
<dbReference type="EC" id="2.4.99.28" evidence="14"/>
<sequence length="384" mass="41423">MKRKADRWLMVLVLLLTLWGLVMVYSSSWTIGQMVLGKDSVFFVERQIVKAVAGLFLMFLLSMIPLRLLRDKLSFVGWWITVGFLTLLVAIRLLSGKSSPVRWVPLWGSMVQPSEFARIALIVVLAAVLAKAVIPPQTKDLFKALAITILTAGLVAAQPSLSVSVVLCLTGFCILFLAGGGWVWLGGLIAGMSGVTCFLLVGYQEKRWTTFVEAIRGILQGDILAAPNDQVQQALIALGSGGFLGTGVGRGLQKFKFLAQPHTDFILAVHGEETGFLGVIILLGLEALVVWRIFAIAIATRDSFSRLLCFGVGLQIGLLVLIHTAVNFGVGPTTGVPLPFISYGGSALVANLVGVGLVLAVSRQGIQTPKKEPLDMGLSRWRKR</sequence>
<dbReference type="GO" id="GO:0015648">
    <property type="term" value="F:lipid-linked peptidoglycan transporter activity"/>
    <property type="evidence" value="ECO:0007669"/>
    <property type="project" value="TreeGrafter"/>
</dbReference>
<dbReference type="GO" id="GO:0008955">
    <property type="term" value="F:peptidoglycan glycosyltransferase activity"/>
    <property type="evidence" value="ECO:0007669"/>
    <property type="project" value="UniProtKB-EC"/>
</dbReference>
<dbReference type="Proteomes" id="UP000777784">
    <property type="component" value="Unassembled WGS sequence"/>
</dbReference>
<evidence type="ECO:0000256" key="13">
    <source>
        <dbReference type="ARBA" id="ARBA00041418"/>
    </source>
</evidence>
<comment type="similarity">
    <text evidence="11">Belongs to the SEDS family. FtsW subfamily.</text>
</comment>
<evidence type="ECO:0000256" key="6">
    <source>
        <dbReference type="ARBA" id="ARBA00022984"/>
    </source>
</evidence>
<keyword evidence="7 16" id="KW-1133">Transmembrane helix</keyword>
<evidence type="ECO:0000256" key="9">
    <source>
        <dbReference type="ARBA" id="ARBA00032370"/>
    </source>
</evidence>
<dbReference type="PANTHER" id="PTHR30474">
    <property type="entry name" value="CELL CYCLE PROTEIN"/>
    <property type="match status" value="1"/>
</dbReference>
<feature type="transmembrane region" description="Helical" evidence="16">
    <location>
        <begin position="307"/>
        <end position="328"/>
    </location>
</feature>
<evidence type="ECO:0000256" key="4">
    <source>
        <dbReference type="ARBA" id="ARBA00022692"/>
    </source>
</evidence>
<dbReference type="Pfam" id="PF01098">
    <property type="entry name" value="FTSW_RODA_SPOVE"/>
    <property type="match status" value="1"/>
</dbReference>
<feature type="transmembrane region" description="Helical" evidence="16">
    <location>
        <begin position="340"/>
        <end position="361"/>
    </location>
</feature>
<proteinExistence type="inferred from homology"/>
<evidence type="ECO:0000256" key="2">
    <source>
        <dbReference type="ARBA" id="ARBA00022676"/>
    </source>
</evidence>
<dbReference type="PANTHER" id="PTHR30474:SF2">
    <property type="entry name" value="PEPTIDOGLYCAN GLYCOSYLTRANSFERASE FTSW-RELATED"/>
    <property type="match status" value="1"/>
</dbReference>
<dbReference type="InterPro" id="IPR001182">
    <property type="entry name" value="FtsW/RodA"/>
</dbReference>
<feature type="transmembrane region" description="Helical" evidence="16">
    <location>
        <begin position="76"/>
        <end position="96"/>
    </location>
</feature>
<accession>A0A948W8R7</accession>
<feature type="transmembrane region" description="Helical" evidence="16">
    <location>
        <begin position="146"/>
        <end position="177"/>
    </location>
</feature>
<comment type="catalytic activity">
    <reaction evidence="15">
        <text>[GlcNAc-(1-&gt;4)-Mur2Ac(oyl-L-Ala-gamma-D-Glu-L-Lys-D-Ala-D-Ala)](n)-di-trans,octa-cis-undecaprenyl diphosphate + beta-D-GlcNAc-(1-&gt;4)-Mur2Ac(oyl-L-Ala-gamma-D-Glu-L-Lys-D-Ala-D-Ala)-di-trans,octa-cis-undecaprenyl diphosphate = [GlcNAc-(1-&gt;4)-Mur2Ac(oyl-L-Ala-gamma-D-Glu-L-Lys-D-Ala-D-Ala)](n+1)-di-trans,octa-cis-undecaprenyl diphosphate + di-trans,octa-cis-undecaprenyl diphosphate + H(+)</text>
        <dbReference type="Rhea" id="RHEA:23708"/>
        <dbReference type="Rhea" id="RHEA-COMP:9602"/>
        <dbReference type="Rhea" id="RHEA-COMP:9603"/>
        <dbReference type="ChEBI" id="CHEBI:15378"/>
        <dbReference type="ChEBI" id="CHEBI:58405"/>
        <dbReference type="ChEBI" id="CHEBI:60033"/>
        <dbReference type="ChEBI" id="CHEBI:78435"/>
        <dbReference type="EC" id="2.4.99.28"/>
    </reaction>
</comment>
<dbReference type="GO" id="GO:0008360">
    <property type="term" value="P:regulation of cell shape"/>
    <property type="evidence" value="ECO:0007669"/>
    <property type="project" value="UniProtKB-KW"/>
</dbReference>
<dbReference type="AlphaFoldDB" id="A0A948W8R7"/>
<comment type="caution">
    <text evidence="17">The sequence shown here is derived from an EMBL/GenBank/DDBJ whole genome shotgun (WGS) entry which is preliminary data.</text>
</comment>
<protein>
    <recommendedName>
        <fullName evidence="12">Probable peptidoglycan glycosyltransferase FtsW</fullName>
        <ecNumber evidence="14">2.4.99.28</ecNumber>
    </recommendedName>
    <alternativeName>
        <fullName evidence="13">Cell division protein FtsW</fullName>
    </alternativeName>
    <alternativeName>
        <fullName evidence="10">Cell wall polymerase</fullName>
    </alternativeName>
    <alternativeName>
        <fullName evidence="9">Peptidoglycan polymerase</fullName>
    </alternativeName>
</protein>
<evidence type="ECO:0000256" key="10">
    <source>
        <dbReference type="ARBA" id="ARBA00033270"/>
    </source>
</evidence>
<feature type="transmembrane region" description="Helical" evidence="16">
    <location>
        <begin position="234"/>
        <end position="255"/>
    </location>
</feature>
<evidence type="ECO:0000256" key="12">
    <source>
        <dbReference type="ARBA" id="ARBA00041185"/>
    </source>
</evidence>
<gene>
    <name evidence="17" type="ORF">KJ970_18770</name>
</gene>
<evidence type="ECO:0000313" key="18">
    <source>
        <dbReference type="Proteomes" id="UP000777784"/>
    </source>
</evidence>
<evidence type="ECO:0000313" key="17">
    <source>
        <dbReference type="EMBL" id="MBU2692966.1"/>
    </source>
</evidence>
<comment type="subcellular location">
    <subcellularLocation>
        <location evidence="1">Membrane</location>
        <topology evidence="1">Multi-pass membrane protein</topology>
    </subcellularLocation>
</comment>
<dbReference type="GO" id="GO:0032153">
    <property type="term" value="C:cell division site"/>
    <property type="evidence" value="ECO:0007669"/>
    <property type="project" value="TreeGrafter"/>
</dbReference>
<reference evidence="17" key="1">
    <citation type="submission" date="2021-05" db="EMBL/GenBank/DDBJ databases">
        <title>Energy efficiency and biological interactions define the core microbiome of deep oligotrophic groundwater.</title>
        <authorList>
            <person name="Mehrshad M."/>
            <person name="Lopez-Fernandez M."/>
            <person name="Bell E."/>
            <person name="Bernier-Latmani R."/>
            <person name="Bertilsson S."/>
            <person name="Dopson M."/>
        </authorList>
    </citation>
    <scope>NUCLEOTIDE SEQUENCE</scope>
    <source>
        <strain evidence="17">Modern_marine.mb.64</strain>
    </source>
</reference>
<evidence type="ECO:0000256" key="3">
    <source>
        <dbReference type="ARBA" id="ARBA00022679"/>
    </source>
</evidence>
<evidence type="ECO:0000256" key="15">
    <source>
        <dbReference type="ARBA" id="ARBA00049902"/>
    </source>
</evidence>
<keyword evidence="3" id="KW-0808">Transferase</keyword>
<organism evidence="17 18">
    <name type="scientific">Eiseniibacteriota bacterium</name>
    <dbReference type="NCBI Taxonomy" id="2212470"/>
    <lineage>
        <taxon>Bacteria</taxon>
        <taxon>Candidatus Eiseniibacteriota</taxon>
    </lineage>
</organism>
<evidence type="ECO:0000256" key="8">
    <source>
        <dbReference type="ARBA" id="ARBA00023136"/>
    </source>
</evidence>
<evidence type="ECO:0000256" key="16">
    <source>
        <dbReference type="SAM" id="Phobius"/>
    </source>
</evidence>
<dbReference type="GO" id="GO:0009252">
    <property type="term" value="P:peptidoglycan biosynthetic process"/>
    <property type="evidence" value="ECO:0007669"/>
    <property type="project" value="UniProtKB-KW"/>
</dbReference>
<evidence type="ECO:0000256" key="5">
    <source>
        <dbReference type="ARBA" id="ARBA00022960"/>
    </source>
</evidence>
<name>A0A948W8R7_UNCEI</name>
<feature type="transmembrane region" description="Helical" evidence="16">
    <location>
        <begin position="50"/>
        <end position="69"/>
    </location>
</feature>
<feature type="transmembrane region" description="Helical" evidence="16">
    <location>
        <begin position="275"/>
        <end position="295"/>
    </location>
</feature>
<keyword evidence="8 16" id="KW-0472">Membrane</keyword>
<dbReference type="EMBL" id="JAHJDP010000107">
    <property type="protein sequence ID" value="MBU2692966.1"/>
    <property type="molecule type" value="Genomic_DNA"/>
</dbReference>
<evidence type="ECO:0000256" key="11">
    <source>
        <dbReference type="ARBA" id="ARBA00038053"/>
    </source>
</evidence>
<feature type="transmembrane region" description="Helical" evidence="16">
    <location>
        <begin position="116"/>
        <end position="134"/>
    </location>
</feature>
<evidence type="ECO:0000256" key="7">
    <source>
        <dbReference type="ARBA" id="ARBA00022989"/>
    </source>
</evidence>
<evidence type="ECO:0000256" key="1">
    <source>
        <dbReference type="ARBA" id="ARBA00004141"/>
    </source>
</evidence>
<dbReference type="GO" id="GO:0005886">
    <property type="term" value="C:plasma membrane"/>
    <property type="evidence" value="ECO:0007669"/>
    <property type="project" value="TreeGrafter"/>
</dbReference>
<keyword evidence="4 16" id="KW-0812">Transmembrane</keyword>